<dbReference type="InterPro" id="IPR007374">
    <property type="entry name" value="ASCH_domain"/>
</dbReference>
<feature type="domain" description="ASCH" evidence="1">
    <location>
        <begin position="32"/>
        <end position="155"/>
    </location>
</feature>
<dbReference type="EMBL" id="BAAAPB010000001">
    <property type="protein sequence ID" value="GAA1950030.1"/>
    <property type="molecule type" value="Genomic_DNA"/>
</dbReference>
<dbReference type="PANTHER" id="PTHR39203">
    <property type="entry name" value="CYTOPLASMIC PROTEIN-RELATED"/>
    <property type="match status" value="1"/>
</dbReference>
<gene>
    <name evidence="2" type="ORF">GCM10009798_06590</name>
</gene>
<dbReference type="InterPro" id="IPR009326">
    <property type="entry name" value="DUF984"/>
</dbReference>
<evidence type="ECO:0000313" key="3">
    <source>
        <dbReference type="Proteomes" id="UP001500571"/>
    </source>
</evidence>
<evidence type="ECO:0000259" key="1">
    <source>
        <dbReference type="SMART" id="SM01022"/>
    </source>
</evidence>
<keyword evidence="3" id="KW-1185">Reference proteome</keyword>
<proteinExistence type="predicted"/>
<dbReference type="PANTHER" id="PTHR39203:SF1">
    <property type="entry name" value="CYTOPLASMIC PROTEIN"/>
    <property type="match status" value="1"/>
</dbReference>
<organism evidence="2 3">
    <name type="scientific">Nocardioides panacihumi</name>
    <dbReference type="NCBI Taxonomy" id="400774"/>
    <lineage>
        <taxon>Bacteria</taxon>
        <taxon>Bacillati</taxon>
        <taxon>Actinomycetota</taxon>
        <taxon>Actinomycetes</taxon>
        <taxon>Propionibacteriales</taxon>
        <taxon>Nocardioidaceae</taxon>
        <taxon>Nocardioides</taxon>
    </lineage>
</organism>
<evidence type="ECO:0000313" key="2">
    <source>
        <dbReference type="EMBL" id="GAA1950030.1"/>
    </source>
</evidence>
<dbReference type="CDD" id="cd06553">
    <property type="entry name" value="ASCH_Ef3133_like"/>
    <property type="match status" value="1"/>
</dbReference>
<name>A0ABN2QF39_9ACTN</name>
<reference evidence="2 3" key="1">
    <citation type="journal article" date="2019" name="Int. J. Syst. Evol. Microbiol.">
        <title>The Global Catalogue of Microorganisms (GCM) 10K type strain sequencing project: providing services to taxonomists for standard genome sequencing and annotation.</title>
        <authorList>
            <consortium name="The Broad Institute Genomics Platform"/>
            <consortium name="The Broad Institute Genome Sequencing Center for Infectious Disease"/>
            <person name="Wu L."/>
            <person name="Ma J."/>
        </authorList>
    </citation>
    <scope>NUCLEOTIDE SEQUENCE [LARGE SCALE GENOMIC DNA]</scope>
    <source>
        <strain evidence="2 3">JCM 15309</strain>
    </source>
</reference>
<dbReference type="RefSeq" id="WP_344042380.1">
    <property type="nucleotide sequence ID" value="NZ_BAAAPB010000001.1"/>
</dbReference>
<dbReference type="Gene3D" id="3.10.400.10">
    <property type="entry name" value="Sulfate adenylyltransferase"/>
    <property type="match status" value="1"/>
</dbReference>
<dbReference type="SMART" id="SM01022">
    <property type="entry name" value="ASCH"/>
    <property type="match status" value="1"/>
</dbReference>
<protein>
    <submittedName>
        <fullName evidence="2">ASCH domain-containing protein</fullName>
    </submittedName>
</protein>
<dbReference type="PIRSF" id="PIRSF021320">
    <property type="entry name" value="DUF984"/>
    <property type="match status" value="1"/>
</dbReference>
<accession>A0ABN2QF39</accession>
<sequence>MDELDLQSAATIWAEYVGEHPEHADEAMPPVDRFGDSADMADELLGLVLRGPKRATVAAVAEFRAEGQPLPRIGDHWIVADGAGRPRVILRSTELRIGPLSSVDDEFAWDEGEGDRTREWWVDAHLRYFKRSPALLGTTVDEQLELVFERFEVAWPPVQV</sequence>
<dbReference type="SUPFAM" id="SSF88697">
    <property type="entry name" value="PUA domain-like"/>
    <property type="match status" value="1"/>
</dbReference>
<dbReference type="Pfam" id="PF04266">
    <property type="entry name" value="ASCH"/>
    <property type="match status" value="1"/>
</dbReference>
<dbReference type="InterPro" id="IPR015947">
    <property type="entry name" value="PUA-like_sf"/>
</dbReference>
<dbReference type="Proteomes" id="UP001500571">
    <property type="component" value="Unassembled WGS sequence"/>
</dbReference>
<comment type="caution">
    <text evidence="2">The sequence shown here is derived from an EMBL/GenBank/DDBJ whole genome shotgun (WGS) entry which is preliminary data.</text>
</comment>